<dbReference type="KEGG" id="spon:HME9304_01590"/>
<dbReference type="AlphaFoldDB" id="A0A2Z4LTH2"/>
<dbReference type="Pfam" id="PF14125">
    <property type="entry name" value="DUF4292"/>
    <property type="match status" value="1"/>
</dbReference>
<reference evidence="1 2" key="1">
    <citation type="submission" date="2018-06" db="EMBL/GenBank/DDBJ databases">
        <title>Spongiibacterium sp. HME9304 Genome sequencing and assembly.</title>
        <authorList>
            <person name="Kang H."/>
            <person name="Kim H."/>
            <person name="Joh K."/>
        </authorList>
    </citation>
    <scope>NUCLEOTIDE SEQUENCE [LARGE SCALE GENOMIC DNA]</scope>
    <source>
        <strain evidence="1 2">HME9304</strain>
    </source>
</reference>
<dbReference type="OrthoDB" id="849114at2"/>
<proteinExistence type="predicted"/>
<dbReference type="RefSeq" id="WP_112378053.1">
    <property type="nucleotide sequence ID" value="NZ_CP030104.1"/>
</dbReference>
<dbReference type="Gene3D" id="2.50.20.10">
    <property type="entry name" value="Lipoprotein localisation LolA/LolB/LppX"/>
    <property type="match status" value="1"/>
</dbReference>
<accession>A0A2Z4LTH2</accession>
<dbReference type="PROSITE" id="PS51257">
    <property type="entry name" value="PROKAR_LIPOPROTEIN"/>
    <property type="match status" value="1"/>
</dbReference>
<evidence type="ECO:0000313" key="2">
    <source>
        <dbReference type="Proteomes" id="UP000248536"/>
    </source>
</evidence>
<organism evidence="1 2">
    <name type="scientific">Flagellimonas maritima</name>
    <dbReference type="NCBI Taxonomy" id="1383885"/>
    <lineage>
        <taxon>Bacteria</taxon>
        <taxon>Pseudomonadati</taxon>
        <taxon>Bacteroidota</taxon>
        <taxon>Flavobacteriia</taxon>
        <taxon>Flavobacteriales</taxon>
        <taxon>Flavobacteriaceae</taxon>
        <taxon>Flagellimonas</taxon>
    </lineage>
</organism>
<keyword evidence="2" id="KW-1185">Reference proteome</keyword>
<name>A0A2Z4LTH2_9FLAO</name>
<dbReference type="InterPro" id="IPR025634">
    <property type="entry name" value="DUF4292"/>
</dbReference>
<dbReference type="EMBL" id="CP030104">
    <property type="protein sequence ID" value="AWX44587.1"/>
    <property type="molecule type" value="Genomic_DNA"/>
</dbReference>
<gene>
    <name evidence="1" type="ORF">HME9304_01590</name>
</gene>
<dbReference type="Proteomes" id="UP000248536">
    <property type="component" value="Chromosome"/>
</dbReference>
<evidence type="ECO:0000313" key="1">
    <source>
        <dbReference type="EMBL" id="AWX44587.1"/>
    </source>
</evidence>
<evidence type="ECO:0008006" key="3">
    <source>
        <dbReference type="Google" id="ProtNLM"/>
    </source>
</evidence>
<protein>
    <recommendedName>
        <fullName evidence="3">DUF4292 domain-containing protein</fullName>
    </recommendedName>
</protein>
<sequence>MKLILNHLKIRSVVLFFLILFFGACKSTKTITGGNVDDGISTKRIITNHYANQSNFITLSGRIKIDYSNGDSSQGVNVSLRIEKDKVIWISAPLGVVKAHITPERVSFYNKLQGEYFDGDFSYLSDLLGTELDFDKVQNLLLGNAILDLRKGKYTSVIDQDSYQLKPKRNFNDLYKVLFKIEPKNFKVKAQEVFQLEEERHLSAKYTYQDIFGKVLPNEIQIMAQKGADKTNIDLSFKNIELNKTLNFPYKIPKGLDKIVLKKYGK</sequence>